<gene>
    <name evidence="1" type="ORF">RM549_11070</name>
</gene>
<reference evidence="1 2" key="1">
    <citation type="submission" date="2023-09" db="EMBL/GenBank/DDBJ databases">
        <authorList>
            <person name="Rey-Velasco X."/>
        </authorList>
    </citation>
    <scope>NUCLEOTIDE SEQUENCE [LARGE SCALE GENOMIC DNA]</scope>
    <source>
        <strain evidence="1 2">F188</strain>
    </source>
</reference>
<dbReference type="GO" id="GO:0016740">
    <property type="term" value="F:transferase activity"/>
    <property type="evidence" value="ECO:0007669"/>
    <property type="project" value="UniProtKB-KW"/>
</dbReference>
<proteinExistence type="predicted"/>
<dbReference type="RefSeq" id="WP_311684736.1">
    <property type="nucleotide sequence ID" value="NZ_JAVRHM010000011.1"/>
</dbReference>
<dbReference type="Gene3D" id="3.30.460.40">
    <property type="match status" value="1"/>
</dbReference>
<name>A0ABU3E3R8_9FLAO</name>
<keyword evidence="1" id="KW-0808">Transferase</keyword>
<protein>
    <submittedName>
        <fullName evidence="1">Nucleotidyl transferase AbiEii/AbiGii toxin family protein</fullName>
    </submittedName>
</protein>
<dbReference type="Proteomes" id="UP001261624">
    <property type="component" value="Unassembled WGS sequence"/>
</dbReference>
<dbReference type="EMBL" id="JAVRHM010000011">
    <property type="protein sequence ID" value="MDT0690329.1"/>
    <property type="molecule type" value="Genomic_DNA"/>
</dbReference>
<organism evidence="1 2">
    <name type="scientific">Autumnicola patrickiae</name>
    <dbReference type="NCBI Taxonomy" id="3075591"/>
    <lineage>
        <taxon>Bacteria</taxon>
        <taxon>Pseudomonadati</taxon>
        <taxon>Bacteroidota</taxon>
        <taxon>Flavobacteriia</taxon>
        <taxon>Flavobacteriales</taxon>
        <taxon>Flavobacteriaceae</taxon>
        <taxon>Autumnicola</taxon>
    </lineage>
</organism>
<sequence length="232" mass="26628">MLKNTLINRIATKRVAVALGDLNEKVIFVGGAMISLYIDDPAAEDVRPTKDIDITFKIVSTGELEELREILTSYGFSQSPEDDVICRFRLQDIKVDVMSTKEVGWAPANPWFEPGFEKAFPVHIEDKTIKILPLPYFLATKFSAFTARGGRDPRMSHDFEDIVYLLNYTSNFRDEIMNSSDEDVQKYLVESFQKILENKRLQEAIIGNLYFEDRLARFERIMQELKATVNGI</sequence>
<evidence type="ECO:0000313" key="2">
    <source>
        <dbReference type="Proteomes" id="UP001261624"/>
    </source>
</evidence>
<comment type="caution">
    <text evidence="1">The sequence shown here is derived from an EMBL/GenBank/DDBJ whole genome shotgun (WGS) entry which is preliminary data.</text>
</comment>
<accession>A0ABU3E3R8</accession>
<dbReference type="Pfam" id="PF08843">
    <property type="entry name" value="AbiEii"/>
    <property type="match status" value="1"/>
</dbReference>
<dbReference type="InterPro" id="IPR014942">
    <property type="entry name" value="AbiEii"/>
</dbReference>
<evidence type="ECO:0000313" key="1">
    <source>
        <dbReference type="EMBL" id="MDT0690329.1"/>
    </source>
</evidence>
<keyword evidence="2" id="KW-1185">Reference proteome</keyword>